<evidence type="ECO:0000256" key="6">
    <source>
        <dbReference type="ARBA" id="ARBA00022741"/>
    </source>
</evidence>
<dbReference type="Proteomes" id="UP000085678">
    <property type="component" value="Unplaced"/>
</dbReference>
<evidence type="ECO:0000256" key="7">
    <source>
        <dbReference type="ARBA" id="ARBA00022777"/>
    </source>
</evidence>
<dbReference type="CDD" id="cd14226">
    <property type="entry name" value="PKc_DYRK1"/>
    <property type="match status" value="1"/>
</dbReference>
<feature type="compositionally biased region" description="Low complexity" evidence="14">
    <location>
        <begin position="534"/>
        <end position="543"/>
    </location>
</feature>
<dbReference type="FunFam" id="3.30.200.20:FF:000087">
    <property type="entry name" value="Dual specificity tyrosine-phosphorylation-regulated kinase 1A"/>
    <property type="match status" value="1"/>
</dbReference>
<dbReference type="InterPro" id="IPR000719">
    <property type="entry name" value="Prot_kinase_dom"/>
</dbReference>
<evidence type="ECO:0000256" key="2">
    <source>
        <dbReference type="ARBA" id="ARBA00008867"/>
    </source>
</evidence>
<dbReference type="PROSITE" id="PS50011">
    <property type="entry name" value="PROTEIN_KINASE_DOM"/>
    <property type="match status" value="1"/>
</dbReference>
<protein>
    <recommendedName>
        <fullName evidence="3">dual-specificity kinase</fullName>
        <ecNumber evidence="3">2.7.12.1</ecNumber>
    </recommendedName>
</protein>
<dbReference type="GO" id="GO:0005634">
    <property type="term" value="C:nucleus"/>
    <property type="evidence" value="ECO:0007669"/>
    <property type="project" value="UniProtKB-SubCell"/>
</dbReference>
<evidence type="ECO:0000256" key="1">
    <source>
        <dbReference type="ARBA" id="ARBA00004123"/>
    </source>
</evidence>
<comment type="catalytic activity">
    <reaction evidence="10">
        <text>L-seryl-[protein] + ATP = O-phospho-L-seryl-[protein] + ADP + H(+)</text>
        <dbReference type="Rhea" id="RHEA:17989"/>
        <dbReference type="Rhea" id="RHEA-COMP:9863"/>
        <dbReference type="Rhea" id="RHEA-COMP:11604"/>
        <dbReference type="ChEBI" id="CHEBI:15378"/>
        <dbReference type="ChEBI" id="CHEBI:29999"/>
        <dbReference type="ChEBI" id="CHEBI:30616"/>
        <dbReference type="ChEBI" id="CHEBI:83421"/>
        <dbReference type="ChEBI" id="CHEBI:456216"/>
        <dbReference type="EC" id="2.7.12.1"/>
    </reaction>
</comment>
<proteinExistence type="inferred from homology"/>
<dbReference type="SMART" id="SM00220">
    <property type="entry name" value="S_TKc"/>
    <property type="match status" value="1"/>
</dbReference>
<evidence type="ECO:0000256" key="12">
    <source>
        <dbReference type="ARBA" id="ARBA00051680"/>
    </source>
</evidence>
<dbReference type="InterPro" id="IPR017441">
    <property type="entry name" value="Protein_kinase_ATP_BS"/>
</dbReference>
<feature type="compositionally biased region" description="Basic residues" evidence="14">
    <location>
        <begin position="462"/>
        <end position="477"/>
    </location>
</feature>
<dbReference type="Pfam" id="PF00069">
    <property type="entry name" value="Pkinase"/>
    <property type="match status" value="1"/>
</dbReference>
<dbReference type="RefSeq" id="XP_013408838.1">
    <property type="nucleotide sequence ID" value="XM_013553384.1"/>
</dbReference>
<keyword evidence="8 13" id="KW-0067">ATP-binding</keyword>
<feature type="compositionally biased region" description="Polar residues" evidence="14">
    <location>
        <begin position="571"/>
        <end position="580"/>
    </location>
</feature>
<feature type="region of interest" description="Disordered" evidence="14">
    <location>
        <begin position="53"/>
        <end position="74"/>
    </location>
</feature>
<reference evidence="17" key="1">
    <citation type="submission" date="2025-08" db="UniProtKB">
        <authorList>
            <consortium name="RefSeq"/>
        </authorList>
    </citation>
    <scope>IDENTIFICATION</scope>
    <source>
        <tissue evidence="17">Gonads</tissue>
    </source>
</reference>
<evidence type="ECO:0000256" key="10">
    <source>
        <dbReference type="ARBA" id="ARBA00049003"/>
    </source>
</evidence>
<comment type="similarity">
    <text evidence="2">Belongs to the protein kinase superfamily. CMGC Ser/Thr protein kinase family. MNB/DYRK subfamily.</text>
</comment>
<keyword evidence="9" id="KW-0539">Nucleus</keyword>
<dbReference type="GO" id="GO:0004712">
    <property type="term" value="F:protein serine/threonine/tyrosine kinase activity"/>
    <property type="evidence" value="ECO:0007669"/>
    <property type="project" value="UniProtKB-EC"/>
</dbReference>
<dbReference type="KEGG" id="lak:106172602"/>
<dbReference type="PROSITE" id="PS00107">
    <property type="entry name" value="PROTEIN_KINASE_ATP"/>
    <property type="match status" value="1"/>
</dbReference>
<evidence type="ECO:0000256" key="3">
    <source>
        <dbReference type="ARBA" id="ARBA00013203"/>
    </source>
</evidence>
<feature type="compositionally biased region" description="Low complexity" evidence="14">
    <location>
        <begin position="422"/>
        <end position="433"/>
    </location>
</feature>
<dbReference type="InterPro" id="IPR008271">
    <property type="entry name" value="Ser/Thr_kinase_AS"/>
</dbReference>
<evidence type="ECO:0000259" key="15">
    <source>
        <dbReference type="PROSITE" id="PS50011"/>
    </source>
</evidence>
<organism evidence="16 17">
    <name type="scientific">Lingula anatina</name>
    <name type="common">Brachiopod</name>
    <name type="synonym">Lingula unguis</name>
    <dbReference type="NCBI Taxonomy" id="7574"/>
    <lineage>
        <taxon>Eukaryota</taxon>
        <taxon>Metazoa</taxon>
        <taxon>Spiralia</taxon>
        <taxon>Lophotrochozoa</taxon>
        <taxon>Brachiopoda</taxon>
        <taxon>Linguliformea</taxon>
        <taxon>Lingulata</taxon>
        <taxon>Lingulida</taxon>
        <taxon>Linguloidea</taxon>
        <taxon>Lingulidae</taxon>
        <taxon>Lingula</taxon>
    </lineage>
</organism>
<dbReference type="PANTHER" id="PTHR24058:SF28">
    <property type="entry name" value="SERINE_THREONINE-PROTEIN KINASE MINIBRAIN"/>
    <property type="match status" value="1"/>
</dbReference>
<evidence type="ECO:0000256" key="13">
    <source>
        <dbReference type="PROSITE-ProRule" id="PRU10141"/>
    </source>
</evidence>
<keyword evidence="16" id="KW-1185">Reference proteome</keyword>
<dbReference type="OrthoDB" id="9332038at2759"/>
<dbReference type="SUPFAM" id="SSF56112">
    <property type="entry name" value="Protein kinase-like (PK-like)"/>
    <property type="match status" value="1"/>
</dbReference>
<feature type="compositionally biased region" description="Basic residues" evidence="14">
    <location>
        <begin position="554"/>
        <end position="563"/>
    </location>
</feature>
<dbReference type="InParanoid" id="A0A1S3JES2"/>
<dbReference type="Gene3D" id="3.30.200.20">
    <property type="entry name" value="Phosphorylase Kinase, domain 1"/>
    <property type="match status" value="1"/>
</dbReference>
<evidence type="ECO:0000256" key="11">
    <source>
        <dbReference type="ARBA" id="ARBA00049308"/>
    </source>
</evidence>
<dbReference type="Gene3D" id="1.10.510.10">
    <property type="entry name" value="Transferase(Phosphotransferase) domain 1"/>
    <property type="match status" value="1"/>
</dbReference>
<feature type="compositionally biased region" description="Low complexity" evidence="14">
    <location>
        <begin position="504"/>
        <end position="525"/>
    </location>
</feature>
<comment type="catalytic activity">
    <reaction evidence="12">
        <text>L-tyrosyl-[protein] + ATP = O-phospho-L-tyrosyl-[protein] + ADP + H(+)</text>
        <dbReference type="Rhea" id="RHEA:10596"/>
        <dbReference type="Rhea" id="RHEA-COMP:10136"/>
        <dbReference type="Rhea" id="RHEA-COMP:20101"/>
        <dbReference type="ChEBI" id="CHEBI:15378"/>
        <dbReference type="ChEBI" id="CHEBI:30616"/>
        <dbReference type="ChEBI" id="CHEBI:46858"/>
        <dbReference type="ChEBI" id="CHEBI:61978"/>
        <dbReference type="ChEBI" id="CHEBI:456216"/>
        <dbReference type="EC" id="2.7.12.1"/>
    </reaction>
</comment>
<dbReference type="AlphaFoldDB" id="A0A1S3JES2"/>
<dbReference type="InterPro" id="IPR050494">
    <property type="entry name" value="Ser_Thr_dual-spec_kinase"/>
</dbReference>
<evidence type="ECO:0000256" key="9">
    <source>
        <dbReference type="ARBA" id="ARBA00023242"/>
    </source>
</evidence>
<comment type="subcellular location">
    <subcellularLocation>
        <location evidence="1">Nucleus</location>
    </subcellularLocation>
</comment>
<keyword evidence="7 17" id="KW-0418">Kinase</keyword>
<evidence type="ECO:0000313" key="16">
    <source>
        <dbReference type="Proteomes" id="UP000085678"/>
    </source>
</evidence>
<dbReference type="GO" id="GO:0004674">
    <property type="term" value="F:protein serine/threonine kinase activity"/>
    <property type="evidence" value="ECO:0007669"/>
    <property type="project" value="UniProtKB-KW"/>
</dbReference>
<dbReference type="InterPro" id="IPR011009">
    <property type="entry name" value="Kinase-like_dom_sf"/>
</dbReference>
<keyword evidence="6 13" id="KW-0547">Nucleotide-binding</keyword>
<dbReference type="InterPro" id="IPR044131">
    <property type="entry name" value="PKc_DYR1A/1B"/>
</dbReference>
<evidence type="ECO:0000256" key="4">
    <source>
        <dbReference type="ARBA" id="ARBA00022527"/>
    </source>
</evidence>
<feature type="binding site" evidence="13">
    <location>
        <position position="126"/>
    </location>
    <ligand>
        <name>ATP</name>
        <dbReference type="ChEBI" id="CHEBI:30616"/>
    </ligand>
</feature>
<gene>
    <name evidence="17" type="primary">LOC106172602</name>
</gene>
<sequence>MATDPQQHQQEMAAMQNRIPVTFRDPTCAPLRKLSVDLIKTYKHINEVYYAKKKRRAQQAQGDDTSHKKERRLYNDGYDDDNHDYIVKPGEKWMDRYEIDSLIGKGSFGQVVKAFDHSEQEYCAIKIIKNKKPFLNQAQIEVRLLELMNKHDAESKYYIVKLKRHFMYKNHLCLVFELLSYNLYDLLRNTNFRGVSLNLTRKFAQQLCTAQLFLATPELNIIHCDLKPENILLCNPKRSAIKIVDFGSSCQLGQRIYQYIQSRFYRSPEVLLGIPYDLAIDMWSLGCILVEMHTGEPLFAGSNEYDQMMKIVEVLGMPPPHILDQAPKSRKYFEKLPDGNYVCKKSKDGKKYKSPGSRKLHDVIGAENGGPGGRRAGEQGHTLSDYLKFKDLILRMLDFDAKTRITPYYALQHNFFKRTTDESTNTSNSTSTSPAIEQVVSSPRATPGSSSGRARSDPTHQHNSHRHTHSHSVHHSHGAQYMTSANPPSGATTTSAMDCESPSAQQARYLAQQQQQQVMFQQQQQKMWPAGDLSASSSSSSSRHGGGGSSSGSHGHHMHHHPGHQGAPPQMMSQDLHQQPRVSSPLMKVDFNAINSTTELNALGGGGPQQFIGLDTAAQGGTTGMNMQIPAAGFNPAYSYNHQTLFSGPGFPFTLATTSSTGNTEAVPHNARTVGGSGEDSPMVGVCVQQSPVASH</sequence>
<dbReference type="EC" id="2.7.12.1" evidence="3"/>
<feature type="region of interest" description="Disordered" evidence="14">
    <location>
        <begin position="347"/>
        <end position="379"/>
    </location>
</feature>
<dbReference type="GO" id="GO:0005524">
    <property type="term" value="F:ATP binding"/>
    <property type="evidence" value="ECO:0007669"/>
    <property type="project" value="UniProtKB-UniRule"/>
</dbReference>
<comment type="catalytic activity">
    <reaction evidence="11">
        <text>L-threonyl-[protein] + ATP = O-phospho-L-threonyl-[protein] + ADP + H(+)</text>
        <dbReference type="Rhea" id="RHEA:46608"/>
        <dbReference type="Rhea" id="RHEA-COMP:11060"/>
        <dbReference type="Rhea" id="RHEA-COMP:11605"/>
        <dbReference type="ChEBI" id="CHEBI:15378"/>
        <dbReference type="ChEBI" id="CHEBI:30013"/>
        <dbReference type="ChEBI" id="CHEBI:30616"/>
        <dbReference type="ChEBI" id="CHEBI:61977"/>
        <dbReference type="ChEBI" id="CHEBI:456216"/>
        <dbReference type="EC" id="2.7.12.1"/>
    </reaction>
</comment>
<keyword evidence="5" id="KW-0808">Transferase</keyword>
<dbReference type="PROSITE" id="PS00108">
    <property type="entry name" value="PROTEIN_KINASE_ST"/>
    <property type="match status" value="1"/>
</dbReference>
<evidence type="ECO:0000313" key="17">
    <source>
        <dbReference type="RefSeq" id="XP_013408838.1"/>
    </source>
</evidence>
<keyword evidence="4" id="KW-0723">Serine/threonine-protein kinase</keyword>
<feature type="compositionally biased region" description="Polar residues" evidence="14">
    <location>
        <begin position="439"/>
        <end position="453"/>
    </location>
</feature>
<dbReference type="FunFam" id="1.10.510.10:FF:000117">
    <property type="entry name" value="dual specificity tyrosine-phosphorylation-regulated kinase 1A isoform X1"/>
    <property type="match status" value="1"/>
</dbReference>
<feature type="compositionally biased region" description="Polar residues" evidence="14">
    <location>
        <begin position="481"/>
        <end position="496"/>
    </location>
</feature>
<evidence type="ECO:0000256" key="5">
    <source>
        <dbReference type="ARBA" id="ARBA00022679"/>
    </source>
</evidence>
<dbReference type="GeneID" id="106172602"/>
<feature type="domain" description="Protein kinase" evidence="15">
    <location>
        <begin position="97"/>
        <end position="416"/>
    </location>
</feature>
<name>A0A1S3JES2_LINAN</name>
<feature type="region of interest" description="Disordered" evidence="14">
    <location>
        <begin position="420"/>
        <end position="580"/>
    </location>
</feature>
<dbReference type="PANTHER" id="PTHR24058">
    <property type="entry name" value="DUAL SPECIFICITY PROTEIN KINASE"/>
    <property type="match status" value="1"/>
</dbReference>
<accession>A0A1S3JES2</accession>
<evidence type="ECO:0000256" key="8">
    <source>
        <dbReference type="ARBA" id="ARBA00022840"/>
    </source>
</evidence>
<evidence type="ECO:0000256" key="14">
    <source>
        <dbReference type="SAM" id="MobiDB-lite"/>
    </source>
</evidence>
<dbReference type="STRING" id="7574.A0A1S3JES2"/>